<dbReference type="Gene3D" id="1.10.510.10">
    <property type="entry name" value="Transferase(Phosphotransferase) domain 1"/>
    <property type="match status" value="1"/>
</dbReference>
<name>A0A9X3J0N8_9BACT</name>
<dbReference type="Pfam" id="PF13374">
    <property type="entry name" value="TPR_10"/>
    <property type="match status" value="1"/>
</dbReference>
<dbReference type="PANTHER" id="PTHR43289">
    <property type="entry name" value="MITOGEN-ACTIVATED PROTEIN KINASE KINASE KINASE 20-RELATED"/>
    <property type="match status" value="1"/>
</dbReference>
<dbReference type="InterPro" id="IPR017441">
    <property type="entry name" value="Protein_kinase_ATP_BS"/>
</dbReference>
<dbReference type="RefSeq" id="WP_267773109.1">
    <property type="nucleotide sequence ID" value="NZ_JAPNKE010000002.1"/>
</dbReference>
<dbReference type="Proteomes" id="UP001150924">
    <property type="component" value="Unassembled WGS sequence"/>
</dbReference>
<keyword evidence="2 6" id="KW-0547">Nucleotide-binding</keyword>
<dbReference type="Pfam" id="PF00069">
    <property type="entry name" value="Pkinase"/>
    <property type="match status" value="1"/>
</dbReference>
<keyword evidence="4 6" id="KW-0067">ATP-binding</keyword>
<keyword evidence="5" id="KW-0802">TPR repeat</keyword>
<dbReference type="PRINTS" id="PR00381">
    <property type="entry name" value="KINESINLIGHT"/>
</dbReference>
<dbReference type="PROSITE" id="PS00107">
    <property type="entry name" value="PROTEIN_KINASE_ATP"/>
    <property type="match status" value="1"/>
</dbReference>
<dbReference type="InterPro" id="IPR011009">
    <property type="entry name" value="Kinase-like_dom_sf"/>
</dbReference>
<evidence type="ECO:0000256" key="7">
    <source>
        <dbReference type="SAM" id="MobiDB-lite"/>
    </source>
</evidence>
<dbReference type="CDD" id="cd14014">
    <property type="entry name" value="STKc_PknB_like"/>
    <property type="match status" value="1"/>
</dbReference>
<dbReference type="InterPro" id="IPR011990">
    <property type="entry name" value="TPR-like_helical_dom_sf"/>
</dbReference>
<accession>A0A9X3J0N8</accession>
<feature type="binding site" evidence="6">
    <location>
        <position position="65"/>
    </location>
    <ligand>
        <name>ATP</name>
        <dbReference type="ChEBI" id="CHEBI:30616"/>
    </ligand>
</feature>
<dbReference type="SUPFAM" id="SSF48452">
    <property type="entry name" value="TPR-like"/>
    <property type="match status" value="4"/>
</dbReference>
<dbReference type="AlphaFoldDB" id="A0A9X3J0N8"/>
<dbReference type="PANTHER" id="PTHR43289:SF6">
    <property type="entry name" value="SERINE_THREONINE-PROTEIN KINASE NEKL-3"/>
    <property type="match status" value="1"/>
</dbReference>
<dbReference type="InterPro" id="IPR019734">
    <property type="entry name" value="TPR_rpt"/>
</dbReference>
<evidence type="ECO:0000256" key="1">
    <source>
        <dbReference type="ARBA" id="ARBA00022679"/>
    </source>
</evidence>
<dbReference type="SMART" id="SM00028">
    <property type="entry name" value="TPR"/>
    <property type="match status" value="7"/>
</dbReference>
<gene>
    <name evidence="9" type="ORF">OV079_32670</name>
</gene>
<protein>
    <submittedName>
        <fullName evidence="9">Serine/threonine-protein kinase</fullName>
    </submittedName>
</protein>
<evidence type="ECO:0000256" key="6">
    <source>
        <dbReference type="PROSITE-ProRule" id="PRU10141"/>
    </source>
</evidence>
<evidence type="ECO:0000256" key="5">
    <source>
        <dbReference type="PROSITE-ProRule" id="PRU00339"/>
    </source>
</evidence>
<dbReference type="GO" id="GO:0004674">
    <property type="term" value="F:protein serine/threonine kinase activity"/>
    <property type="evidence" value="ECO:0007669"/>
    <property type="project" value="TreeGrafter"/>
</dbReference>
<feature type="domain" description="Protein kinase" evidence="8">
    <location>
        <begin position="36"/>
        <end position="314"/>
    </location>
</feature>
<evidence type="ECO:0000313" key="10">
    <source>
        <dbReference type="Proteomes" id="UP001150924"/>
    </source>
</evidence>
<keyword evidence="1" id="KW-0808">Transferase</keyword>
<feature type="repeat" description="TPR" evidence="5">
    <location>
        <begin position="818"/>
        <end position="851"/>
    </location>
</feature>
<dbReference type="InterPro" id="IPR008271">
    <property type="entry name" value="Ser/Thr_kinase_AS"/>
</dbReference>
<organism evidence="9 10">
    <name type="scientific">Nannocystis pusilla</name>
    <dbReference type="NCBI Taxonomy" id="889268"/>
    <lineage>
        <taxon>Bacteria</taxon>
        <taxon>Pseudomonadati</taxon>
        <taxon>Myxococcota</taxon>
        <taxon>Polyangia</taxon>
        <taxon>Nannocystales</taxon>
        <taxon>Nannocystaceae</taxon>
        <taxon>Nannocystis</taxon>
    </lineage>
</organism>
<evidence type="ECO:0000259" key="8">
    <source>
        <dbReference type="PROSITE" id="PS50011"/>
    </source>
</evidence>
<evidence type="ECO:0000256" key="4">
    <source>
        <dbReference type="ARBA" id="ARBA00022840"/>
    </source>
</evidence>
<dbReference type="Gene3D" id="3.30.200.20">
    <property type="entry name" value="Phosphorylase Kinase, domain 1"/>
    <property type="match status" value="1"/>
</dbReference>
<dbReference type="Pfam" id="PF13424">
    <property type="entry name" value="TPR_12"/>
    <property type="match status" value="3"/>
</dbReference>
<evidence type="ECO:0000256" key="3">
    <source>
        <dbReference type="ARBA" id="ARBA00022777"/>
    </source>
</evidence>
<dbReference type="Gene3D" id="1.25.40.10">
    <property type="entry name" value="Tetratricopeptide repeat domain"/>
    <property type="match status" value="3"/>
</dbReference>
<feature type="region of interest" description="Disordered" evidence="7">
    <location>
        <begin position="1"/>
        <end position="28"/>
    </location>
</feature>
<comment type="caution">
    <text evidence="9">The sequence shown here is derived from an EMBL/GenBank/DDBJ whole genome shotgun (WGS) entry which is preliminary data.</text>
</comment>
<reference evidence="9" key="1">
    <citation type="submission" date="2022-11" db="EMBL/GenBank/DDBJ databases">
        <title>Minimal conservation of predation-associated metabolite biosynthetic gene clusters underscores biosynthetic potential of Myxococcota including descriptions for ten novel species: Archangium lansinium sp. nov., Myxococcus landrumus sp. nov., Nannocystis bai.</title>
        <authorList>
            <person name="Ahearne A."/>
            <person name="Stevens C."/>
            <person name="Phillips K."/>
        </authorList>
    </citation>
    <scope>NUCLEOTIDE SEQUENCE</scope>
    <source>
        <strain evidence="9">Na p29</strain>
    </source>
</reference>
<keyword evidence="10" id="KW-1185">Reference proteome</keyword>
<dbReference type="PROSITE" id="PS00108">
    <property type="entry name" value="PROTEIN_KINASE_ST"/>
    <property type="match status" value="1"/>
</dbReference>
<dbReference type="PROSITE" id="PS50011">
    <property type="entry name" value="PROTEIN_KINASE_DOM"/>
    <property type="match status" value="1"/>
</dbReference>
<evidence type="ECO:0000256" key="2">
    <source>
        <dbReference type="ARBA" id="ARBA00022741"/>
    </source>
</evidence>
<proteinExistence type="predicted"/>
<dbReference type="PROSITE" id="PS50005">
    <property type="entry name" value="TPR"/>
    <property type="match status" value="1"/>
</dbReference>
<evidence type="ECO:0000313" key="9">
    <source>
        <dbReference type="EMBL" id="MCY1010240.1"/>
    </source>
</evidence>
<dbReference type="InterPro" id="IPR000719">
    <property type="entry name" value="Prot_kinase_dom"/>
</dbReference>
<dbReference type="EMBL" id="JAPNKE010000002">
    <property type="protein sequence ID" value="MCY1010240.1"/>
    <property type="molecule type" value="Genomic_DNA"/>
</dbReference>
<sequence>MEDGTPPVRDDLTICEQPPTRGGDRHDATPVQIGRYLVTRKLGQGGMAIVYAAYDPQLDRRVAIKLLRSGIKGRSLSVGQARLQREAQTLARLSHPNVVQVYEVGRYGDDVFIAMELVPGKTLRTWLKSQAPTWRQVVRVFRQAGEGLAAAHAYGIVHRDFKPENVLVGEDDRVRVVDFGLARLEEPDAEAQEHPSLGDLGVTESPLTRAGVLVGTPAYMAPEQFLRMALTTRTDQFSFCIALYEALYGARPFDGNTVETIRENVLLGRVREPPRNPVPAWVRRVVARGLQVSADDRFPDMRALLDALGRDPAVPRRRWAIAGGVALALFGLVGLYTRLLAQQAARCTGAEANLAGIWDAPRQQQIEQALLATGAAFAPATWATVKRRLDAYGGQWVRRTEAACVATHVRGETSAERLDQRHACLNSRLVELRALSEVLARAGPTTVEQASAAVDALPPLAPCDDDRYLDARVKPPTSPNLALMVAAVREQLAHGKALLDAGDVAGSERTTGAAARAAEGLDYPPLWAEAQHRRGVVRREQADFRGAMTDLTEAFHLASELGQDDLVFQAGLDLAATALTGDFADAAQWARHAEDALRRTGSDPAREVRLMQVRAKLRTAEGHADLAERLLGDAIALVERIDDPEHAELASLELELGHCLYRLGRHDDALAHLGRARELLADLVGTSHPRYAAALNVRAAVLVSLTQNEAAHALYEEVLAIYQRAYGEHHPLVARTLNNIGYVLLAEHRVDEAAQRFDRAFEILGHVHGDDHPQLVIALTNLANVATERGDHETAIARYLRAKSIGERRLGPDHPDLAAVLSNLGSLYVRQGRLAEAEPLLQRAIANTERNRGDDEILRAEDLTRLGELRARQGRHHESQALYQRALALLGRSLPPDHPFLALPLLGSGTAQLALGDPLAALVPLERALRMMLLDPAARPNEVAMARFTLARALGAAQQEPDRARELARAARELFAADPLEASQVAAVDAWLAAQACPHRRGAP</sequence>
<keyword evidence="3 9" id="KW-0418">Kinase</keyword>
<dbReference type="SUPFAM" id="SSF56112">
    <property type="entry name" value="Protein kinase-like (PK-like)"/>
    <property type="match status" value="1"/>
</dbReference>
<dbReference type="GO" id="GO:0005524">
    <property type="term" value="F:ATP binding"/>
    <property type="evidence" value="ECO:0007669"/>
    <property type="project" value="UniProtKB-UniRule"/>
</dbReference>